<dbReference type="EMBL" id="SSTG01000107">
    <property type="protein sequence ID" value="THG46611.1"/>
    <property type="molecule type" value="Genomic_DNA"/>
</dbReference>
<protein>
    <submittedName>
        <fullName evidence="1">3-phosphoglycerate dehydrogenase</fullName>
    </submittedName>
</protein>
<proteinExistence type="predicted"/>
<sequence>MKVLVATEKPFAAVAVDGMRKVIEEAGLEFELLEKYKSADELKAAAANAEAIIIRSDIINADILEAAPKLKIVVRAGAGYDNVDLETSKAQGVVVQNTPGQNSNAVAELVFGMAVMAARNSYNGTSGTELRGKRLGLQAYGQVGRNVARIAQGFNMSVSAFDPYCPDEVMTNDGVKPLHSVDDLYSGNDIVSVHIPATPETRKSIGYFTITNMPLGGVLINTARKEVIDEDGLAKALRERPDIKYLADVKPDNADALKAEFGDRVFFTPKKMGAQTAEANINAGIAAARQVVAYLKNGENRFQVNK</sequence>
<evidence type="ECO:0000313" key="1">
    <source>
        <dbReference type="EMBL" id="THG46611.1"/>
    </source>
</evidence>
<accession>A0AC61S449</accession>
<organism evidence="1 2">
    <name type="scientific">Muribaculum caecicola</name>
    <dbReference type="NCBI Taxonomy" id="3038144"/>
    <lineage>
        <taxon>Bacteria</taxon>
        <taxon>Pseudomonadati</taxon>
        <taxon>Bacteroidota</taxon>
        <taxon>Bacteroidia</taxon>
        <taxon>Bacteroidales</taxon>
        <taxon>Muribaculaceae</taxon>
        <taxon>Muribaculum</taxon>
    </lineage>
</organism>
<comment type="caution">
    <text evidence="1">The sequence shown here is derived from an EMBL/GenBank/DDBJ whole genome shotgun (WGS) entry which is preliminary data.</text>
</comment>
<evidence type="ECO:0000313" key="2">
    <source>
        <dbReference type="Proteomes" id="UP000305401"/>
    </source>
</evidence>
<keyword evidence="2" id="KW-1185">Reference proteome</keyword>
<gene>
    <name evidence="1" type="ORF">E5990_08185</name>
</gene>
<dbReference type="Proteomes" id="UP000305401">
    <property type="component" value="Unassembled WGS sequence"/>
</dbReference>
<name>A0AC61S449_9BACT</name>
<reference evidence="1" key="1">
    <citation type="submission" date="2019-04" db="EMBL/GenBank/DDBJ databases">
        <title>Microbes associate with the intestines of laboratory mice.</title>
        <authorList>
            <person name="Navarre W."/>
            <person name="Wong E."/>
            <person name="Huang K.C."/>
            <person name="Tropini C."/>
            <person name="Ng K."/>
            <person name="Yu B."/>
        </authorList>
    </citation>
    <scope>NUCLEOTIDE SEQUENCE</scope>
    <source>
        <strain evidence="1">NM86_A22</strain>
    </source>
</reference>